<organism evidence="1 2">
    <name type="scientific">Trichuris trichiura</name>
    <name type="common">Whipworm</name>
    <name type="synonym">Trichocephalus trichiurus</name>
    <dbReference type="NCBI Taxonomy" id="36087"/>
    <lineage>
        <taxon>Eukaryota</taxon>
        <taxon>Metazoa</taxon>
        <taxon>Ecdysozoa</taxon>
        <taxon>Nematoda</taxon>
        <taxon>Enoplea</taxon>
        <taxon>Dorylaimia</taxon>
        <taxon>Trichinellida</taxon>
        <taxon>Trichuridae</taxon>
        <taxon>Trichuris</taxon>
    </lineage>
</organism>
<gene>
    <name evidence="1" type="ORF">TTRE_0000648501</name>
</gene>
<dbReference type="OrthoDB" id="5918705at2759"/>
<name>A0A077ZHV5_TRITR</name>
<proteinExistence type="predicted"/>
<reference evidence="1" key="2">
    <citation type="submission" date="2014-03" db="EMBL/GenBank/DDBJ databases">
        <title>The whipworm genome and dual-species transcriptomics of an intimate host-pathogen interaction.</title>
        <authorList>
            <person name="Foth B.J."/>
            <person name="Tsai I.J."/>
            <person name="Reid A.J."/>
            <person name="Bancroft A.J."/>
            <person name="Nichol S."/>
            <person name="Tracey A."/>
            <person name="Holroyd N."/>
            <person name="Cotton J.A."/>
            <person name="Stanley E.J."/>
            <person name="Zarowiecki M."/>
            <person name="Liu J.Z."/>
            <person name="Huckvale T."/>
            <person name="Cooper P.J."/>
            <person name="Grencis R.K."/>
            <person name="Berriman M."/>
        </authorList>
    </citation>
    <scope>NUCLEOTIDE SEQUENCE [LARGE SCALE GENOMIC DNA]</scope>
</reference>
<reference evidence="1" key="1">
    <citation type="submission" date="2014-01" db="EMBL/GenBank/DDBJ databases">
        <authorList>
            <person name="Aslett M."/>
        </authorList>
    </citation>
    <scope>NUCLEOTIDE SEQUENCE</scope>
</reference>
<sequence>MDRASRATVQAARDRRYCSRHTPSPQGLCPRRVLPVTGWGKRSSVRLMEALRSTEALAFAAEPYDAYEEFITRKLSAEEAPDAFLAALRRLASCFGGVPEKVLACAFMSGLPGNV</sequence>
<keyword evidence="2" id="KW-1185">Reference proteome</keyword>
<dbReference type="AlphaFoldDB" id="A0A077ZHV5"/>
<dbReference type="EMBL" id="HG806281">
    <property type="protein sequence ID" value="CDW58180.1"/>
    <property type="molecule type" value="Genomic_DNA"/>
</dbReference>
<evidence type="ECO:0000313" key="2">
    <source>
        <dbReference type="Proteomes" id="UP000030665"/>
    </source>
</evidence>
<protein>
    <submittedName>
        <fullName evidence="1">Uncharacterized protein</fullName>
    </submittedName>
</protein>
<dbReference type="Proteomes" id="UP000030665">
    <property type="component" value="Unassembled WGS sequence"/>
</dbReference>
<accession>A0A077ZHV5</accession>
<evidence type="ECO:0000313" key="1">
    <source>
        <dbReference type="EMBL" id="CDW58180.1"/>
    </source>
</evidence>